<name>A0A8J3HUI0_9CHLR</name>
<accession>A0A8J3HUI0</accession>
<evidence type="ECO:0000313" key="1">
    <source>
        <dbReference type="EMBL" id="GHO42226.1"/>
    </source>
</evidence>
<dbReference type="AlphaFoldDB" id="A0A8J3HUI0"/>
<organism evidence="1 2">
    <name type="scientific">Ktedonospora formicarum</name>
    <dbReference type="NCBI Taxonomy" id="2778364"/>
    <lineage>
        <taxon>Bacteria</taxon>
        <taxon>Bacillati</taxon>
        <taxon>Chloroflexota</taxon>
        <taxon>Ktedonobacteria</taxon>
        <taxon>Ktedonobacterales</taxon>
        <taxon>Ktedonobacteraceae</taxon>
        <taxon>Ktedonospora</taxon>
    </lineage>
</organism>
<evidence type="ECO:0000313" key="2">
    <source>
        <dbReference type="Proteomes" id="UP000612362"/>
    </source>
</evidence>
<protein>
    <submittedName>
        <fullName evidence="1">Uncharacterized protein</fullName>
    </submittedName>
</protein>
<proteinExistence type="predicted"/>
<reference evidence="1" key="1">
    <citation type="submission" date="2020-10" db="EMBL/GenBank/DDBJ databases">
        <title>Taxonomic study of unclassified bacteria belonging to the class Ktedonobacteria.</title>
        <authorList>
            <person name="Yabe S."/>
            <person name="Wang C.M."/>
            <person name="Zheng Y."/>
            <person name="Sakai Y."/>
            <person name="Cavaletti L."/>
            <person name="Monciardini P."/>
            <person name="Donadio S."/>
        </authorList>
    </citation>
    <scope>NUCLEOTIDE SEQUENCE</scope>
    <source>
        <strain evidence="1">SOSP1-1</strain>
    </source>
</reference>
<comment type="caution">
    <text evidence="1">The sequence shown here is derived from an EMBL/GenBank/DDBJ whole genome shotgun (WGS) entry which is preliminary data.</text>
</comment>
<dbReference type="Proteomes" id="UP000612362">
    <property type="component" value="Unassembled WGS sequence"/>
</dbReference>
<dbReference type="EMBL" id="BNJF01000001">
    <property type="protein sequence ID" value="GHO42226.1"/>
    <property type="molecule type" value="Genomic_DNA"/>
</dbReference>
<sequence length="99" mass="10888">MVSTGVKNSSNTRAIVNALLPVAKQHADDVIEWNFEFYPDITGGMVTLDGVEVTEPRSVSNKRHHIDTLMGVGREPSRTRYAPCPRLILGLEVVTNIQG</sequence>
<gene>
    <name evidence="1" type="ORF">KSX_03890</name>
</gene>
<keyword evidence="2" id="KW-1185">Reference proteome</keyword>